<protein>
    <submittedName>
        <fullName evidence="1">Uncharacterized protein</fullName>
    </submittedName>
</protein>
<gene>
    <name evidence="1" type="ORF">Fuma_00150</name>
</gene>
<evidence type="ECO:0000313" key="2">
    <source>
        <dbReference type="Proteomes" id="UP000187735"/>
    </source>
</evidence>
<dbReference type="AlphaFoldDB" id="A0A1P8W952"/>
<sequence length="128" mass="14218">MHLQDAKNKEILTGCQLKNVFYHSGIPDGRHRVEESTFRSGFRLRAAKAFSGGGIARVTRCRLAFLQTSSVGSPAPVTKRGQAVFASHRFSAAHLEACHRTHPLNLPVRWRYASAARNAAKNRHWSPA</sequence>
<organism evidence="1 2">
    <name type="scientific">Fuerstiella marisgermanici</name>
    <dbReference type="NCBI Taxonomy" id="1891926"/>
    <lineage>
        <taxon>Bacteria</taxon>
        <taxon>Pseudomonadati</taxon>
        <taxon>Planctomycetota</taxon>
        <taxon>Planctomycetia</taxon>
        <taxon>Planctomycetales</taxon>
        <taxon>Planctomycetaceae</taxon>
        <taxon>Fuerstiella</taxon>
    </lineage>
</organism>
<name>A0A1P8W952_9PLAN</name>
<evidence type="ECO:0000313" key="1">
    <source>
        <dbReference type="EMBL" id="APZ90570.1"/>
    </source>
</evidence>
<reference evidence="1 2" key="1">
    <citation type="journal article" date="2016" name="Front. Microbiol.">
        <title>Fuerstia marisgermanicae gen. nov., sp. nov., an Unusual Member of the Phylum Planctomycetes from the German Wadden Sea.</title>
        <authorList>
            <person name="Kohn T."/>
            <person name="Heuer A."/>
            <person name="Jogler M."/>
            <person name="Vollmers J."/>
            <person name="Boedeker C."/>
            <person name="Bunk B."/>
            <person name="Rast P."/>
            <person name="Borchert D."/>
            <person name="Glockner I."/>
            <person name="Freese H.M."/>
            <person name="Klenk H.P."/>
            <person name="Overmann J."/>
            <person name="Kaster A.K."/>
            <person name="Rohde M."/>
            <person name="Wiegand S."/>
            <person name="Jogler C."/>
        </authorList>
    </citation>
    <scope>NUCLEOTIDE SEQUENCE [LARGE SCALE GENOMIC DNA]</scope>
    <source>
        <strain evidence="1 2">NH11</strain>
    </source>
</reference>
<accession>A0A1P8W952</accession>
<proteinExistence type="predicted"/>
<keyword evidence="2" id="KW-1185">Reference proteome</keyword>
<dbReference type="STRING" id="1891926.Fuma_00150"/>
<dbReference type="Proteomes" id="UP000187735">
    <property type="component" value="Chromosome"/>
</dbReference>
<dbReference type="EMBL" id="CP017641">
    <property type="protein sequence ID" value="APZ90570.1"/>
    <property type="molecule type" value="Genomic_DNA"/>
</dbReference>
<dbReference type="KEGG" id="fmr:Fuma_00150"/>